<dbReference type="EMBL" id="AQGS01000432">
    <property type="protein sequence ID" value="EPS40245.1"/>
    <property type="molecule type" value="Genomic_DNA"/>
</dbReference>
<proteinExistence type="predicted"/>
<keyword evidence="2" id="KW-1185">Reference proteome</keyword>
<accession>S8ABB2</accession>
<name>S8ABB2_DACHA</name>
<dbReference type="GO" id="GO:0009116">
    <property type="term" value="P:nucleoside metabolic process"/>
    <property type="evidence" value="ECO:0007669"/>
    <property type="project" value="InterPro"/>
</dbReference>
<evidence type="ECO:0000313" key="1">
    <source>
        <dbReference type="EMBL" id="EPS40245.1"/>
    </source>
</evidence>
<sequence>MLDHRHKTPPVNVLRDRNKYTCGDINGHNIVITCLPLHNIGTLNAAIVVDQLTYSFPNIKVALLVGIGGGIPRAPKPTDPTKDIHLGDVVVGWTSPEAEAVVKWDQGKRLPGGKFQIISRLSPPDRALGNVLSDLYVAHIDGEINFVKHLERCEVSRFPRPDPSEDTLYEADYHHPEGSNDCKSCDSNRKVDRPQRAKRDFEIHFGTIATGDTVMRDALLRDKVRDDCYSAICVEMEAAGVLNRQNCLVIRGISDYADSHKNDCWKPYAAATAASFARVFLYTMDPGVIDEIPDGVTTKSAPDITIQLSQNAILLPDIFTGDLIKIGQLVLNPLVPNLNNYIPSDDIINELRIIEPEPTPTYSRLINLEHDKFSIAKFLNLSSGNRKPNLLEVTAEELRYRTFQNATEALQKICTSQKAKDWIADLALGGKSFYFVFGLLYLQNAQFKRAVSFQSNCQPYSTAPLDRNTQLPLHLRAQLSNSAHASGIFGIELMKAKGRWFKRTGNPSWDDKVHWRWPSQLYKGGGVDDKEFVLELEHVGDIAELEGLLSTQNELPDPDDE</sequence>
<dbReference type="eggNOG" id="ENOG502SHRQ">
    <property type="taxonomic scope" value="Eukaryota"/>
</dbReference>
<dbReference type="SUPFAM" id="SSF53167">
    <property type="entry name" value="Purine and uridine phosphorylases"/>
    <property type="match status" value="1"/>
</dbReference>
<protein>
    <submittedName>
        <fullName evidence="1">Uncharacterized protein</fullName>
    </submittedName>
</protein>
<dbReference type="AlphaFoldDB" id="S8ABB2"/>
<organism evidence="1 2">
    <name type="scientific">Dactylellina haptotyla (strain CBS 200.50)</name>
    <name type="common">Nematode-trapping fungus</name>
    <name type="synonym">Monacrosporium haptotylum</name>
    <dbReference type="NCBI Taxonomy" id="1284197"/>
    <lineage>
        <taxon>Eukaryota</taxon>
        <taxon>Fungi</taxon>
        <taxon>Dikarya</taxon>
        <taxon>Ascomycota</taxon>
        <taxon>Pezizomycotina</taxon>
        <taxon>Orbiliomycetes</taxon>
        <taxon>Orbiliales</taxon>
        <taxon>Orbiliaceae</taxon>
        <taxon>Dactylellina</taxon>
    </lineage>
</organism>
<dbReference type="HOGENOM" id="CLU_485725_0_0_1"/>
<dbReference type="OrthoDB" id="1577640at2759"/>
<dbReference type="InterPro" id="IPR035994">
    <property type="entry name" value="Nucleoside_phosphorylase_sf"/>
</dbReference>
<dbReference type="Gene3D" id="3.40.50.1580">
    <property type="entry name" value="Nucleoside phosphorylase domain"/>
    <property type="match status" value="1"/>
</dbReference>
<gene>
    <name evidence="1" type="ORF">H072_5937</name>
</gene>
<reference evidence="2" key="2">
    <citation type="submission" date="2013-04" db="EMBL/GenBank/DDBJ databases">
        <title>Genomic mechanisms accounting for the adaptation to parasitism in nematode-trapping fungi.</title>
        <authorList>
            <person name="Ahren D.G."/>
        </authorList>
    </citation>
    <scope>NUCLEOTIDE SEQUENCE [LARGE SCALE GENOMIC DNA]</scope>
    <source>
        <strain evidence="2">CBS 200.50</strain>
    </source>
</reference>
<reference evidence="1 2" key="1">
    <citation type="journal article" date="2013" name="PLoS Genet.">
        <title>Genomic mechanisms accounting for the adaptation to parasitism in nematode-trapping fungi.</title>
        <authorList>
            <person name="Meerupati T."/>
            <person name="Andersson K.M."/>
            <person name="Friman E."/>
            <person name="Kumar D."/>
            <person name="Tunlid A."/>
            <person name="Ahren D."/>
        </authorList>
    </citation>
    <scope>NUCLEOTIDE SEQUENCE [LARGE SCALE GENOMIC DNA]</scope>
    <source>
        <strain evidence="1 2">CBS 200.50</strain>
    </source>
</reference>
<comment type="caution">
    <text evidence="1">The sequence shown here is derived from an EMBL/GenBank/DDBJ whole genome shotgun (WGS) entry which is preliminary data.</text>
</comment>
<dbReference type="PANTHER" id="PTHR46082">
    <property type="entry name" value="ATP/GTP-BINDING PROTEIN-RELATED"/>
    <property type="match status" value="1"/>
</dbReference>
<dbReference type="Proteomes" id="UP000015100">
    <property type="component" value="Unassembled WGS sequence"/>
</dbReference>
<dbReference type="GO" id="GO:0003824">
    <property type="term" value="F:catalytic activity"/>
    <property type="evidence" value="ECO:0007669"/>
    <property type="project" value="InterPro"/>
</dbReference>
<evidence type="ECO:0000313" key="2">
    <source>
        <dbReference type="Proteomes" id="UP000015100"/>
    </source>
</evidence>
<dbReference type="PANTHER" id="PTHR46082:SF6">
    <property type="entry name" value="AAA+ ATPASE DOMAIN-CONTAINING PROTEIN-RELATED"/>
    <property type="match status" value="1"/>
</dbReference>
<dbReference type="InterPro" id="IPR053137">
    <property type="entry name" value="NLR-like"/>
</dbReference>